<gene>
    <name evidence="3" type="ORF">PXEA_LOCUS35531</name>
</gene>
<dbReference type="SMART" id="SM00054">
    <property type="entry name" value="EFh"/>
    <property type="match status" value="2"/>
</dbReference>
<protein>
    <recommendedName>
        <fullName evidence="2">EF-hand domain-containing protein</fullName>
    </recommendedName>
</protein>
<dbReference type="AlphaFoldDB" id="A0A448XPZ5"/>
<keyword evidence="4" id="KW-1185">Reference proteome</keyword>
<organism evidence="3 4">
    <name type="scientific">Protopolystoma xenopodis</name>
    <dbReference type="NCBI Taxonomy" id="117903"/>
    <lineage>
        <taxon>Eukaryota</taxon>
        <taxon>Metazoa</taxon>
        <taxon>Spiralia</taxon>
        <taxon>Lophotrochozoa</taxon>
        <taxon>Platyhelminthes</taxon>
        <taxon>Monogenea</taxon>
        <taxon>Polyopisthocotylea</taxon>
        <taxon>Polystomatidea</taxon>
        <taxon>Polystomatidae</taxon>
        <taxon>Protopolystoma</taxon>
    </lineage>
</organism>
<evidence type="ECO:0000259" key="2">
    <source>
        <dbReference type="PROSITE" id="PS50222"/>
    </source>
</evidence>
<evidence type="ECO:0000256" key="1">
    <source>
        <dbReference type="ARBA" id="ARBA00022837"/>
    </source>
</evidence>
<evidence type="ECO:0000313" key="4">
    <source>
        <dbReference type="Proteomes" id="UP000784294"/>
    </source>
</evidence>
<dbReference type="EMBL" id="CAAALY010272549">
    <property type="protein sequence ID" value="VEL42091.1"/>
    <property type="molecule type" value="Genomic_DNA"/>
</dbReference>
<reference evidence="3" key="1">
    <citation type="submission" date="2018-11" db="EMBL/GenBank/DDBJ databases">
        <authorList>
            <consortium name="Pathogen Informatics"/>
        </authorList>
    </citation>
    <scope>NUCLEOTIDE SEQUENCE</scope>
</reference>
<comment type="caution">
    <text evidence="3">The sequence shown here is derived from an EMBL/GenBank/DDBJ whole genome shotgun (WGS) entry which is preliminary data.</text>
</comment>
<dbReference type="Proteomes" id="UP000784294">
    <property type="component" value="Unassembled WGS sequence"/>
</dbReference>
<dbReference type="InterPro" id="IPR011992">
    <property type="entry name" value="EF-hand-dom_pair"/>
</dbReference>
<dbReference type="PROSITE" id="PS50222">
    <property type="entry name" value="EF_HAND_2"/>
    <property type="match status" value="2"/>
</dbReference>
<dbReference type="SUPFAM" id="SSF47473">
    <property type="entry name" value="EF-hand"/>
    <property type="match status" value="1"/>
</dbReference>
<evidence type="ECO:0000313" key="3">
    <source>
        <dbReference type="EMBL" id="VEL42091.1"/>
    </source>
</evidence>
<dbReference type="OrthoDB" id="293868at2759"/>
<feature type="domain" description="EF-hand" evidence="2">
    <location>
        <begin position="54"/>
        <end position="89"/>
    </location>
</feature>
<dbReference type="InterPro" id="IPR018247">
    <property type="entry name" value="EF_Hand_1_Ca_BS"/>
</dbReference>
<accession>A0A448XPZ5</accession>
<proteinExistence type="predicted"/>
<name>A0A448XPZ5_9PLAT</name>
<dbReference type="Gene3D" id="1.10.238.10">
    <property type="entry name" value="EF-hand"/>
    <property type="match status" value="1"/>
</dbReference>
<dbReference type="CDD" id="cd00051">
    <property type="entry name" value="EFh"/>
    <property type="match status" value="1"/>
</dbReference>
<dbReference type="InterPro" id="IPR002048">
    <property type="entry name" value="EF_hand_dom"/>
</dbReference>
<dbReference type="GO" id="GO:0005509">
    <property type="term" value="F:calcium ion binding"/>
    <property type="evidence" value="ECO:0007669"/>
    <property type="project" value="InterPro"/>
</dbReference>
<dbReference type="PROSITE" id="PS00018">
    <property type="entry name" value="EF_HAND_1"/>
    <property type="match status" value="2"/>
</dbReference>
<dbReference type="Pfam" id="PF13202">
    <property type="entry name" value="EF-hand_5"/>
    <property type="match status" value="2"/>
</dbReference>
<sequence>MDIFPLKFDSGVAHFVNFSEDFVQKVFNSIDLDHSGKVSAAELRVGLAKCGCNYTKKNIEKFVREHDTNGDGQLDIDELRRFIEMSEARK</sequence>
<feature type="domain" description="EF-hand" evidence="2">
    <location>
        <begin position="18"/>
        <end position="53"/>
    </location>
</feature>
<keyword evidence="1" id="KW-0106">Calcium</keyword>